<reference evidence="3" key="2">
    <citation type="submission" date="2013-04" db="EMBL/GenBank/DDBJ databases">
        <title>Bisphenol A degrading Sphingobium sp. strain BiD32.</title>
        <authorList>
            <person name="Nielsen J.L."/>
            <person name="Zhou N.A."/>
            <person name="Kjeldal H."/>
        </authorList>
    </citation>
    <scope>NUCLEOTIDE SEQUENCE [LARGE SCALE GENOMIC DNA]</scope>
    <source>
        <strain evidence="3">BiD32</strain>
    </source>
</reference>
<protein>
    <submittedName>
        <fullName evidence="2">Uncharacterized protein</fullName>
    </submittedName>
</protein>
<comment type="caution">
    <text evidence="2">The sequence shown here is derived from an EMBL/GenBank/DDBJ whole genome shotgun (WGS) entry which is preliminary data.</text>
</comment>
<dbReference type="EMBL" id="CAVK010000226">
    <property type="protein sequence ID" value="CCW19746.1"/>
    <property type="molecule type" value="Genomic_DNA"/>
</dbReference>
<keyword evidence="3" id="KW-1185">Reference proteome</keyword>
<gene>
    <name evidence="2" type="ORF">EBBID32_41160</name>
</gene>
<sequence length="40" mass="4553">MASKCPFRSVATRRTGRPMGRNWPDDAEFSRDSPNVLTKN</sequence>
<accession>N1MS21</accession>
<feature type="region of interest" description="Disordered" evidence="1">
    <location>
        <begin position="1"/>
        <end position="40"/>
    </location>
</feature>
<name>N1MS21_9SPHN</name>
<reference evidence="2 3" key="1">
    <citation type="submission" date="2013-03" db="EMBL/GenBank/DDBJ databases">
        <authorList>
            <person name="Le V."/>
        </authorList>
    </citation>
    <scope>NUCLEOTIDE SEQUENCE [LARGE SCALE GENOMIC DNA]</scope>
    <source>
        <strain evidence="2 3">BiD32</strain>
    </source>
</reference>
<dbReference type="AlphaFoldDB" id="N1MS21"/>
<evidence type="ECO:0000256" key="1">
    <source>
        <dbReference type="SAM" id="MobiDB-lite"/>
    </source>
</evidence>
<proteinExistence type="predicted"/>
<organism evidence="2 3">
    <name type="scientific">Sphingobium indicum BiD32</name>
    <dbReference type="NCBI Taxonomy" id="1301087"/>
    <lineage>
        <taxon>Bacteria</taxon>
        <taxon>Pseudomonadati</taxon>
        <taxon>Pseudomonadota</taxon>
        <taxon>Alphaproteobacteria</taxon>
        <taxon>Sphingomonadales</taxon>
        <taxon>Sphingomonadaceae</taxon>
        <taxon>Sphingobium</taxon>
    </lineage>
</organism>
<evidence type="ECO:0000313" key="3">
    <source>
        <dbReference type="Proteomes" id="UP000013201"/>
    </source>
</evidence>
<evidence type="ECO:0000313" key="2">
    <source>
        <dbReference type="EMBL" id="CCW19746.1"/>
    </source>
</evidence>
<dbReference type="Proteomes" id="UP000013201">
    <property type="component" value="Unassembled WGS sequence"/>
</dbReference>